<organism evidence="2 3">
    <name type="scientific">Candidatus Sherwoodlollariibacterium unditelluris</name>
    <dbReference type="NCBI Taxonomy" id="1974757"/>
    <lineage>
        <taxon>Bacteria</taxon>
        <taxon>Pseudomonadati</taxon>
        <taxon>Candidatus Omnitrophota</taxon>
        <taxon>Candidatus Sherwoodlollariibacterium</taxon>
    </lineage>
</organism>
<dbReference type="CDD" id="cd00038">
    <property type="entry name" value="CAP_ED"/>
    <property type="match status" value="1"/>
</dbReference>
<dbReference type="InterPro" id="IPR050503">
    <property type="entry name" value="cAMP-dep_PK_reg_su-like"/>
</dbReference>
<feature type="domain" description="Cyclic nucleotide-binding" evidence="1">
    <location>
        <begin position="14"/>
        <end position="133"/>
    </location>
</feature>
<dbReference type="GO" id="GO:0005952">
    <property type="term" value="C:cAMP-dependent protein kinase complex"/>
    <property type="evidence" value="ECO:0007669"/>
    <property type="project" value="InterPro"/>
</dbReference>
<dbReference type="InterPro" id="IPR000595">
    <property type="entry name" value="cNMP-bd_dom"/>
</dbReference>
<dbReference type="SUPFAM" id="SSF51206">
    <property type="entry name" value="cAMP-binding domain-like"/>
    <property type="match status" value="1"/>
</dbReference>
<dbReference type="Gene3D" id="2.60.120.10">
    <property type="entry name" value="Jelly Rolls"/>
    <property type="match status" value="1"/>
</dbReference>
<dbReference type="InterPro" id="IPR014710">
    <property type="entry name" value="RmlC-like_jellyroll"/>
</dbReference>
<dbReference type="PROSITE" id="PS50042">
    <property type="entry name" value="CNMP_BINDING_3"/>
    <property type="match status" value="1"/>
</dbReference>
<evidence type="ECO:0000313" key="2">
    <source>
        <dbReference type="EMBL" id="PIP18680.1"/>
    </source>
</evidence>
<accession>A0A2G9YHH1</accession>
<dbReference type="GO" id="GO:0005829">
    <property type="term" value="C:cytosol"/>
    <property type="evidence" value="ECO:0007669"/>
    <property type="project" value="TreeGrafter"/>
</dbReference>
<dbReference type="PANTHER" id="PTHR11635:SF152">
    <property type="entry name" value="CAMP-DEPENDENT PROTEIN KINASE TYPE I REGULATORY SUBUNIT-RELATED"/>
    <property type="match status" value="1"/>
</dbReference>
<dbReference type="Proteomes" id="UP000231292">
    <property type="component" value="Unassembled WGS sequence"/>
</dbReference>
<evidence type="ECO:0000259" key="1">
    <source>
        <dbReference type="PROSITE" id="PS50042"/>
    </source>
</evidence>
<gene>
    <name evidence="2" type="ORF">COX41_06925</name>
</gene>
<evidence type="ECO:0000313" key="3">
    <source>
        <dbReference type="Proteomes" id="UP000231292"/>
    </source>
</evidence>
<dbReference type="SMART" id="SM00100">
    <property type="entry name" value="cNMP"/>
    <property type="match status" value="1"/>
</dbReference>
<dbReference type="PRINTS" id="PR00103">
    <property type="entry name" value="CAMPKINASE"/>
</dbReference>
<sequence length="149" mass="16606">MASEIAEYFLSHPYFSILAPDEAEYLAKRCFTIDFKKDDIVFREGDPGNIVYIVKRGNIKIYKSGYLGEIGISFIGAGEVYGEMSIVDGYPRSASARAVTDVQLVGLKQADLEKIKKDNTAVAAKLLDILLQVLTKRLRATTQKIYGQF</sequence>
<protein>
    <recommendedName>
        <fullName evidence="1">Cyclic nucleotide-binding domain-containing protein</fullName>
    </recommendedName>
</protein>
<reference evidence="2 3" key="1">
    <citation type="submission" date="2017-09" db="EMBL/GenBank/DDBJ databases">
        <title>Depth-based differentiation of microbial function through sediment-hosted aquifers and enrichment of novel symbionts in the deep terrestrial subsurface.</title>
        <authorList>
            <person name="Probst A.J."/>
            <person name="Ladd B."/>
            <person name="Jarett J.K."/>
            <person name="Geller-Mcgrath D.E."/>
            <person name="Sieber C.M."/>
            <person name="Emerson J.B."/>
            <person name="Anantharaman K."/>
            <person name="Thomas B.C."/>
            <person name="Malmstrom R."/>
            <person name="Stieglmeier M."/>
            <person name="Klingl A."/>
            <person name="Woyke T."/>
            <person name="Ryan C.M."/>
            <person name="Banfield J.F."/>
        </authorList>
    </citation>
    <scope>NUCLEOTIDE SEQUENCE [LARGE SCALE GENOMIC DNA]</scope>
    <source>
        <strain evidence="2">CG23_combo_of_CG06-09_8_20_14_all_41_10</strain>
    </source>
</reference>
<dbReference type="InterPro" id="IPR018490">
    <property type="entry name" value="cNMP-bd_dom_sf"/>
</dbReference>
<dbReference type="AlphaFoldDB" id="A0A2G9YHH1"/>
<dbReference type="PANTHER" id="PTHR11635">
    <property type="entry name" value="CAMP-DEPENDENT PROTEIN KINASE REGULATORY CHAIN"/>
    <property type="match status" value="1"/>
</dbReference>
<comment type="caution">
    <text evidence="2">The sequence shown here is derived from an EMBL/GenBank/DDBJ whole genome shotgun (WGS) entry which is preliminary data.</text>
</comment>
<proteinExistence type="predicted"/>
<name>A0A2G9YHH1_9BACT</name>
<dbReference type="EMBL" id="PCRK01000180">
    <property type="protein sequence ID" value="PIP18680.1"/>
    <property type="molecule type" value="Genomic_DNA"/>
</dbReference>
<dbReference type="Pfam" id="PF00027">
    <property type="entry name" value="cNMP_binding"/>
    <property type="match status" value="1"/>
</dbReference>